<gene>
    <name evidence="2" type="ORF">M3P05_13490</name>
</gene>
<evidence type="ECO:0000313" key="3">
    <source>
        <dbReference type="Proteomes" id="UP001203338"/>
    </source>
</evidence>
<sequence length="92" mass="10318">MSDDITCTACNVMDIGTVIREDDCTAIFYLRGDSTDSLKQKLIELARSIENEPCDISEQPVTDEQGEAMQMNFVFSCAAEKLIFDMRAAKLR</sequence>
<dbReference type="Gene3D" id="3.30.70.860">
    <property type="match status" value="1"/>
</dbReference>
<dbReference type="Proteomes" id="UP001203338">
    <property type="component" value="Unassembled WGS sequence"/>
</dbReference>
<reference evidence="2 3" key="1">
    <citation type="submission" date="2022-05" db="EMBL/GenBank/DDBJ databases">
        <authorList>
            <person name="Park J.-S."/>
        </authorList>
    </citation>
    <scope>NUCLEOTIDE SEQUENCE [LARGE SCALE GENOMIC DNA]</scope>
    <source>
        <strain evidence="2 3">2012CJ34-2</strain>
    </source>
</reference>
<dbReference type="InterPro" id="IPR035571">
    <property type="entry name" value="UPF0234-like_C"/>
</dbReference>
<dbReference type="InterPro" id="IPR005272">
    <property type="entry name" value="DUF406"/>
</dbReference>
<keyword evidence="3" id="KW-1185">Reference proteome</keyword>
<dbReference type="RefSeq" id="WP_249700245.1">
    <property type="nucleotide sequence ID" value="NZ_JAMFLX010000018.1"/>
</dbReference>
<evidence type="ECO:0000313" key="2">
    <source>
        <dbReference type="EMBL" id="MCL6270938.1"/>
    </source>
</evidence>
<dbReference type="PANTHER" id="PTHR38769">
    <property type="entry name" value="UPF0381 PROTEIN YFCZ-RELATED"/>
    <property type="match status" value="1"/>
</dbReference>
<dbReference type="Pfam" id="PF04175">
    <property type="entry name" value="DUF406"/>
    <property type="match status" value="1"/>
</dbReference>
<comment type="caution">
    <text evidence="2">The sequence shown here is derived from an EMBL/GenBank/DDBJ whole genome shotgun (WGS) entry which is preliminary data.</text>
</comment>
<comment type="similarity">
    <text evidence="1">Belongs to the UPF0381 family.</text>
</comment>
<name>A0ABT0PHX4_9GAMM</name>
<organism evidence="2 3">
    <name type="scientific">Parendozoicomonas callyspongiae</name>
    <dbReference type="NCBI Taxonomy" id="2942213"/>
    <lineage>
        <taxon>Bacteria</taxon>
        <taxon>Pseudomonadati</taxon>
        <taxon>Pseudomonadota</taxon>
        <taxon>Gammaproteobacteria</taxon>
        <taxon>Oceanospirillales</taxon>
        <taxon>Endozoicomonadaceae</taxon>
        <taxon>Parendozoicomonas</taxon>
    </lineage>
</organism>
<dbReference type="EMBL" id="JAMFLX010000018">
    <property type="protein sequence ID" value="MCL6270938.1"/>
    <property type="molecule type" value="Genomic_DNA"/>
</dbReference>
<accession>A0ABT0PHX4</accession>
<dbReference type="PANTHER" id="PTHR38769:SF1">
    <property type="entry name" value="UPF0381 PROTEIN YFCZ-RELATED"/>
    <property type="match status" value="1"/>
</dbReference>
<proteinExistence type="inferred from homology"/>
<evidence type="ECO:0000256" key="1">
    <source>
        <dbReference type="ARBA" id="ARBA00006201"/>
    </source>
</evidence>
<protein>
    <submittedName>
        <fullName evidence="2">YfcZ/YiiS family protein</fullName>
    </submittedName>
</protein>